<dbReference type="Proteomes" id="UP000593574">
    <property type="component" value="Unassembled WGS sequence"/>
</dbReference>
<evidence type="ECO:0000259" key="1">
    <source>
        <dbReference type="Pfam" id="PF10536"/>
    </source>
</evidence>
<feature type="non-terminal residue" evidence="2">
    <location>
        <position position="137"/>
    </location>
</feature>
<keyword evidence="3" id="KW-1185">Reference proteome</keyword>
<dbReference type="InterPro" id="IPR019557">
    <property type="entry name" value="AminoTfrase-like_pln_mobile"/>
</dbReference>
<sequence length="137" mass="16472">WNHSASYVGILTVLEDIRLLLDQRSEAQTPYEDPEIQAVISDEFFQNLNIWHMKVPLVNCATVEMHQTDRVLRQFRFRQLIPVVSESEHIEMWKNRYDHIPTREPIIVPELACVLDYMPWFRIHGKPYLLSEEQRRR</sequence>
<accession>A0A7J9AY16</accession>
<dbReference type="EMBL" id="JABEZV010040576">
    <property type="protein sequence ID" value="MBA0728976.1"/>
    <property type="molecule type" value="Genomic_DNA"/>
</dbReference>
<reference evidence="2 3" key="1">
    <citation type="journal article" date="2019" name="Genome Biol. Evol.">
        <title>Insights into the evolution of the New World diploid cottons (Gossypium, subgenus Houzingenia) based on genome sequencing.</title>
        <authorList>
            <person name="Grover C.E."/>
            <person name="Arick M.A. 2nd"/>
            <person name="Thrash A."/>
            <person name="Conover J.L."/>
            <person name="Sanders W.S."/>
            <person name="Peterson D.G."/>
            <person name="Frelichowski J.E."/>
            <person name="Scheffler J.A."/>
            <person name="Scheffler B.E."/>
            <person name="Wendel J.F."/>
        </authorList>
    </citation>
    <scope>NUCLEOTIDE SEQUENCE [LARGE SCALE GENOMIC DNA]</scope>
    <source>
        <strain evidence="2">4</strain>
        <tissue evidence="2">Leaf</tissue>
    </source>
</reference>
<organism evidence="2 3">
    <name type="scientific">Gossypium laxum</name>
    <dbReference type="NCBI Taxonomy" id="34288"/>
    <lineage>
        <taxon>Eukaryota</taxon>
        <taxon>Viridiplantae</taxon>
        <taxon>Streptophyta</taxon>
        <taxon>Embryophyta</taxon>
        <taxon>Tracheophyta</taxon>
        <taxon>Spermatophyta</taxon>
        <taxon>Magnoliopsida</taxon>
        <taxon>eudicotyledons</taxon>
        <taxon>Gunneridae</taxon>
        <taxon>Pentapetalae</taxon>
        <taxon>rosids</taxon>
        <taxon>malvids</taxon>
        <taxon>Malvales</taxon>
        <taxon>Malvaceae</taxon>
        <taxon>Malvoideae</taxon>
        <taxon>Gossypium</taxon>
    </lineage>
</organism>
<comment type="caution">
    <text evidence="2">The sequence shown here is derived from an EMBL/GenBank/DDBJ whole genome shotgun (WGS) entry which is preliminary data.</text>
</comment>
<gene>
    <name evidence="2" type="ORF">Golax_022745</name>
</gene>
<evidence type="ECO:0000313" key="2">
    <source>
        <dbReference type="EMBL" id="MBA0728976.1"/>
    </source>
</evidence>
<protein>
    <recommendedName>
        <fullName evidence="1">Aminotransferase-like plant mobile domain-containing protein</fullName>
    </recommendedName>
</protein>
<evidence type="ECO:0000313" key="3">
    <source>
        <dbReference type="Proteomes" id="UP000593574"/>
    </source>
</evidence>
<feature type="domain" description="Aminotransferase-like plant mobile" evidence="1">
    <location>
        <begin position="14"/>
        <end position="96"/>
    </location>
</feature>
<proteinExistence type="predicted"/>
<name>A0A7J9AY16_9ROSI</name>
<dbReference type="AlphaFoldDB" id="A0A7J9AY16"/>
<dbReference type="Pfam" id="PF10536">
    <property type="entry name" value="PMD"/>
    <property type="match status" value="1"/>
</dbReference>